<dbReference type="GO" id="GO:0042276">
    <property type="term" value="P:error-prone translesion synthesis"/>
    <property type="evidence" value="ECO:0007669"/>
    <property type="project" value="TreeGrafter"/>
</dbReference>
<dbReference type="GO" id="GO:0006261">
    <property type="term" value="P:DNA-templated DNA replication"/>
    <property type="evidence" value="ECO:0007669"/>
    <property type="project" value="InterPro"/>
</dbReference>
<dbReference type="PANTHER" id="PTHR12708">
    <property type="entry name" value="DNA POLYMERASE EPSILON SUBUNIT B"/>
    <property type="match status" value="1"/>
</dbReference>
<dbReference type="KEGG" id="qsa:O6P43_008430"/>
<keyword evidence="5 6" id="KW-0539">Nucleus</keyword>
<dbReference type="Proteomes" id="UP001163823">
    <property type="component" value="Chromosome 4"/>
</dbReference>
<comment type="subcellular location">
    <subcellularLocation>
        <location evidence="1 6">Nucleus</location>
    </subcellularLocation>
</comment>
<evidence type="ECO:0000313" key="8">
    <source>
        <dbReference type="EMBL" id="KAJ7970210.1"/>
    </source>
</evidence>
<evidence type="ECO:0000259" key="7">
    <source>
        <dbReference type="Pfam" id="PF04042"/>
    </source>
</evidence>
<keyword evidence="3 6" id="KW-0235">DNA replication</keyword>
<accession>A0AAD7M7V9</accession>
<feature type="domain" description="DNA polymerase alpha/delta/epsilon subunit B" evidence="7">
    <location>
        <begin position="287"/>
        <end position="492"/>
    </location>
</feature>
<evidence type="ECO:0000256" key="2">
    <source>
        <dbReference type="ARBA" id="ARBA00009560"/>
    </source>
</evidence>
<organism evidence="8 9">
    <name type="scientific">Quillaja saponaria</name>
    <name type="common">Soap bark tree</name>
    <dbReference type="NCBI Taxonomy" id="32244"/>
    <lineage>
        <taxon>Eukaryota</taxon>
        <taxon>Viridiplantae</taxon>
        <taxon>Streptophyta</taxon>
        <taxon>Embryophyta</taxon>
        <taxon>Tracheophyta</taxon>
        <taxon>Spermatophyta</taxon>
        <taxon>Magnoliopsida</taxon>
        <taxon>eudicotyledons</taxon>
        <taxon>Gunneridae</taxon>
        <taxon>Pentapetalae</taxon>
        <taxon>rosids</taxon>
        <taxon>fabids</taxon>
        <taxon>Fabales</taxon>
        <taxon>Quillajaceae</taxon>
        <taxon>Quillaja</taxon>
    </lineage>
</organism>
<dbReference type="GO" id="GO:0008622">
    <property type="term" value="C:epsilon DNA polymerase complex"/>
    <property type="evidence" value="ECO:0007669"/>
    <property type="project" value="UniProtKB-UniRule"/>
</dbReference>
<dbReference type="InterPro" id="IPR007185">
    <property type="entry name" value="DNA_pol_a/d/e_bsu"/>
</dbReference>
<dbReference type="PIRSF" id="PIRSF000799">
    <property type="entry name" value="DNA_pol_eps_2"/>
    <property type="match status" value="1"/>
</dbReference>
<dbReference type="AlphaFoldDB" id="A0AAD7M7V9"/>
<comment type="function">
    <text evidence="6">Participates in DNA repair and in chromosomal DNA replication.</text>
</comment>
<dbReference type="PANTHER" id="PTHR12708:SF0">
    <property type="entry name" value="DNA POLYMERASE EPSILON SUBUNIT 2"/>
    <property type="match status" value="1"/>
</dbReference>
<keyword evidence="9" id="KW-1185">Reference proteome</keyword>
<evidence type="ECO:0000256" key="1">
    <source>
        <dbReference type="ARBA" id="ARBA00004123"/>
    </source>
</evidence>
<dbReference type="Gene3D" id="1.10.8.60">
    <property type="match status" value="1"/>
</dbReference>
<evidence type="ECO:0000313" key="9">
    <source>
        <dbReference type="Proteomes" id="UP001163823"/>
    </source>
</evidence>
<evidence type="ECO:0000256" key="4">
    <source>
        <dbReference type="ARBA" id="ARBA00023125"/>
    </source>
</evidence>
<dbReference type="Pfam" id="PF04042">
    <property type="entry name" value="DNA_pol_E_B"/>
    <property type="match status" value="1"/>
</dbReference>
<protein>
    <recommendedName>
        <fullName evidence="6">DNA polymerase epsilon subunit</fullName>
    </recommendedName>
    <alternativeName>
        <fullName evidence="6">DNA polymerase II subunit 2</fullName>
    </alternativeName>
</protein>
<evidence type="ECO:0000256" key="3">
    <source>
        <dbReference type="ARBA" id="ARBA00022705"/>
    </source>
</evidence>
<reference evidence="8" key="1">
    <citation type="journal article" date="2023" name="Science">
        <title>Elucidation of the pathway for biosynthesis of saponin adjuvants from the soapbark tree.</title>
        <authorList>
            <person name="Reed J."/>
            <person name="Orme A."/>
            <person name="El-Demerdash A."/>
            <person name="Owen C."/>
            <person name="Martin L.B.B."/>
            <person name="Misra R.C."/>
            <person name="Kikuchi S."/>
            <person name="Rejzek M."/>
            <person name="Martin A.C."/>
            <person name="Harkess A."/>
            <person name="Leebens-Mack J."/>
            <person name="Louveau T."/>
            <person name="Stephenson M.J."/>
            <person name="Osbourn A."/>
        </authorList>
    </citation>
    <scope>NUCLEOTIDE SEQUENCE</scope>
    <source>
        <strain evidence="8">S10</strain>
    </source>
</reference>
<dbReference type="EMBL" id="JARAOO010000004">
    <property type="protein sequence ID" value="KAJ7970210.1"/>
    <property type="molecule type" value="Genomic_DNA"/>
</dbReference>
<proteinExistence type="inferred from homology"/>
<dbReference type="InterPro" id="IPR016266">
    <property type="entry name" value="POLE2"/>
</dbReference>
<keyword evidence="4 6" id="KW-0238">DNA-binding</keyword>
<name>A0AAD7M7V9_QUISA</name>
<comment type="similarity">
    <text evidence="2 6">Belongs to the DNA polymerase epsilon subunit B family.</text>
</comment>
<comment type="caution">
    <text evidence="8">The sequence shown here is derived from an EMBL/GenBank/DDBJ whole genome shotgun (WGS) entry which is preliminary data.</text>
</comment>
<gene>
    <name evidence="8" type="ORF">O6P43_008430</name>
</gene>
<dbReference type="GO" id="GO:0003677">
    <property type="term" value="F:DNA binding"/>
    <property type="evidence" value="ECO:0007669"/>
    <property type="project" value="UniProtKB-UniRule"/>
</dbReference>
<evidence type="ECO:0000256" key="6">
    <source>
        <dbReference type="PIRNR" id="PIRNR000799"/>
    </source>
</evidence>
<evidence type="ECO:0000256" key="5">
    <source>
        <dbReference type="ARBA" id="ARBA00023242"/>
    </source>
</evidence>
<sequence>MNASATRKKVQRKCKIRGYTLKVDALDEILSFVTRFSGPDEDEAIDLLLDQLEHESLKSTIIDKEPVHRVVSLLLEAEAAVEESPGAINSGSAIRVIDAFLVPKFRYDPIRKLFYEYTDNLPIHGEASAKATLYKDRFLLLHQRLSRDQHFSKPAFDSENSHFGSCEISPIQSLVGQTGRRWVMGVISQLEDGHYYLEDLTASVEINLSDAKITTGFFLENTIIVAEGEMLVEGIFQVRTCGFPPLEDRDKSFKLLAGLDFFGGGILSKEETIRLAELEKRAVNDMFVILSDIWLDNEEVMGKLETVLNGFESVEVVPSLFVFMGNFCSRPCNLSFHSFSSLRLQFGRLGQMIAAHPRLTEHSRFLFIPGPDDPGPSTVLPRCALPKYLTEELQKHLPNAIFSSNPCRIKFYTQEIVFFRQDLLYRMRRSCLMPPSTDETDDYFQHLVATITHQSHLCPLPLFVQPIIWNYDHCLNLYPTPHTIVLGDRSQQKAFKYTGITCFNTGSFSIDSTFVAYRPCTQEVELSAL</sequence>